<dbReference type="Proteomes" id="UP000199727">
    <property type="component" value="Unassembled WGS sequence"/>
</dbReference>
<dbReference type="EMBL" id="AMKT01000101">
    <property type="protein sequence ID" value="OXG10677.1"/>
    <property type="molecule type" value="Genomic_DNA"/>
</dbReference>
<name>A0A854Q2B7_CRYNE</name>
<accession>A0A854Q2B7</accession>
<protein>
    <submittedName>
        <fullName evidence="1">Uncharacterized protein</fullName>
    </submittedName>
</protein>
<evidence type="ECO:0000313" key="1">
    <source>
        <dbReference type="EMBL" id="OXG10677.1"/>
    </source>
</evidence>
<dbReference type="AlphaFoldDB" id="A0A854Q2B7"/>
<proteinExistence type="predicted"/>
<organism evidence="1 2">
    <name type="scientific">Cryptococcus neoformans Tu259-1</name>
    <dbReference type="NCBI Taxonomy" id="1230072"/>
    <lineage>
        <taxon>Eukaryota</taxon>
        <taxon>Fungi</taxon>
        <taxon>Dikarya</taxon>
        <taxon>Basidiomycota</taxon>
        <taxon>Agaricomycotina</taxon>
        <taxon>Tremellomycetes</taxon>
        <taxon>Tremellales</taxon>
        <taxon>Cryptococcaceae</taxon>
        <taxon>Cryptococcus</taxon>
        <taxon>Cryptococcus neoformans species complex</taxon>
    </lineage>
</organism>
<gene>
    <name evidence="1" type="ORF">C361_06710</name>
</gene>
<evidence type="ECO:0000313" key="2">
    <source>
        <dbReference type="Proteomes" id="UP000199727"/>
    </source>
</evidence>
<comment type="caution">
    <text evidence="1">The sequence shown here is derived from an EMBL/GenBank/DDBJ whole genome shotgun (WGS) entry which is preliminary data.</text>
</comment>
<sequence length="93" mass="10398">MFARSLIRTTATTMPVARTMMARKITTAAPAQLGPIRAFFRDVPIPVDAYPLIGIVVVMCSGATYMLSKHIYEDRDHLRWAPHRGGVKFIVPQ</sequence>
<dbReference type="OrthoDB" id="2558794at2759"/>
<reference evidence="1 2" key="1">
    <citation type="submission" date="2017-06" db="EMBL/GenBank/DDBJ databases">
        <title>Global population genomics of the pathogenic fungus Cryptococcus neoformans var. grubii.</title>
        <authorList>
            <person name="Cuomo C."/>
            <person name="Litvintseva A."/>
            <person name="Chen Y."/>
            <person name="Young S."/>
            <person name="Zeng Q."/>
            <person name="Chapman S."/>
            <person name="Gujja S."/>
            <person name="Saif S."/>
            <person name="Birren B."/>
        </authorList>
    </citation>
    <scope>NUCLEOTIDE SEQUENCE [LARGE SCALE GENOMIC DNA]</scope>
    <source>
        <strain evidence="1 2">Tu259-1</strain>
    </source>
</reference>